<evidence type="ECO:0000313" key="3">
    <source>
        <dbReference type="Proteomes" id="UP001151760"/>
    </source>
</evidence>
<organism evidence="2 3">
    <name type="scientific">Tanacetum coccineum</name>
    <dbReference type="NCBI Taxonomy" id="301880"/>
    <lineage>
        <taxon>Eukaryota</taxon>
        <taxon>Viridiplantae</taxon>
        <taxon>Streptophyta</taxon>
        <taxon>Embryophyta</taxon>
        <taxon>Tracheophyta</taxon>
        <taxon>Spermatophyta</taxon>
        <taxon>Magnoliopsida</taxon>
        <taxon>eudicotyledons</taxon>
        <taxon>Gunneridae</taxon>
        <taxon>Pentapetalae</taxon>
        <taxon>asterids</taxon>
        <taxon>campanulids</taxon>
        <taxon>Asterales</taxon>
        <taxon>Asteraceae</taxon>
        <taxon>Asteroideae</taxon>
        <taxon>Anthemideae</taxon>
        <taxon>Anthemidinae</taxon>
        <taxon>Tanacetum</taxon>
    </lineage>
</organism>
<evidence type="ECO:0000313" key="2">
    <source>
        <dbReference type="EMBL" id="GJS65786.1"/>
    </source>
</evidence>
<keyword evidence="1" id="KW-0175">Coiled coil</keyword>
<evidence type="ECO:0000256" key="1">
    <source>
        <dbReference type="SAM" id="Coils"/>
    </source>
</evidence>
<name>A0ABQ4XL69_9ASTR</name>
<feature type="coiled-coil region" evidence="1">
    <location>
        <begin position="45"/>
        <end position="72"/>
    </location>
</feature>
<sequence>MLATQTPSLDHFDVVTRISDAVSTHCMPNLDHLRVELQSCLVSSQIESKSRNDNLNDEIEKVKRESIDIQENSLKRIKILENDFQRCQAQSINFELQLQHEKKQRTMNNL</sequence>
<reference evidence="2" key="1">
    <citation type="journal article" date="2022" name="Int. J. Mol. Sci.">
        <title>Draft Genome of Tanacetum Coccineum: Genomic Comparison of Closely Related Tanacetum-Family Plants.</title>
        <authorList>
            <person name="Yamashiro T."/>
            <person name="Shiraishi A."/>
            <person name="Nakayama K."/>
            <person name="Satake H."/>
        </authorList>
    </citation>
    <scope>NUCLEOTIDE SEQUENCE</scope>
</reference>
<dbReference type="EMBL" id="BQNB010009603">
    <property type="protein sequence ID" value="GJS65786.1"/>
    <property type="molecule type" value="Genomic_DNA"/>
</dbReference>
<reference evidence="2" key="2">
    <citation type="submission" date="2022-01" db="EMBL/GenBank/DDBJ databases">
        <authorList>
            <person name="Yamashiro T."/>
            <person name="Shiraishi A."/>
            <person name="Satake H."/>
            <person name="Nakayama K."/>
        </authorList>
    </citation>
    <scope>NUCLEOTIDE SEQUENCE</scope>
</reference>
<proteinExistence type="predicted"/>
<comment type="caution">
    <text evidence="2">The sequence shown here is derived from an EMBL/GenBank/DDBJ whole genome shotgun (WGS) entry which is preliminary data.</text>
</comment>
<protein>
    <submittedName>
        <fullName evidence="2">Uncharacterized protein</fullName>
    </submittedName>
</protein>
<gene>
    <name evidence="2" type="ORF">Tco_0680350</name>
</gene>
<keyword evidence="3" id="KW-1185">Reference proteome</keyword>
<accession>A0ABQ4XL69</accession>
<dbReference type="Proteomes" id="UP001151760">
    <property type="component" value="Unassembled WGS sequence"/>
</dbReference>